<dbReference type="RefSeq" id="WP_190283190.1">
    <property type="nucleotide sequence ID" value="NZ_JAOCAU010000063.1"/>
</dbReference>
<accession>A0AA42Q784</accession>
<dbReference type="Pfam" id="PF08708">
    <property type="entry name" value="PriCT_1"/>
    <property type="match status" value="1"/>
</dbReference>
<dbReference type="Pfam" id="PF03090">
    <property type="entry name" value="Replicase"/>
    <property type="match status" value="1"/>
</dbReference>
<dbReference type="Proteomes" id="UP001161065">
    <property type="component" value="Unassembled WGS sequence"/>
</dbReference>
<dbReference type="EMBL" id="JAOCEK010000050">
    <property type="protein sequence ID" value="MDH1337586.1"/>
    <property type="molecule type" value="Genomic_DNA"/>
</dbReference>
<gene>
    <name evidence="2" type="ORF">N5D63_26015</name>
</gene>
<feature type="domain" description="Primase C-terminal 1" evidence="1">
    <location>
        <begin position="151"/>
        <end position="224"/>
    </location>
</feature>
<organism evidence="2 3">
    <name type="scientific">Comamonas thiooxydans</name>
    <dbReference type="NCBI Taxonomy" id="363952"/>
    <lineage>
        <taxon>Bacteria</taxon>
        <taxon>Pseudomonadati</taxon>
        <taxon>Pseudomonadota</taxon>
        <taxon>Betaproteobacteria</taxon>
        <taxon>Burkholderiales</taxon>
        <taxon>Comamonadaceae</taxon>
        <taxon>Comamonas</taxon>
    </lineage>
</organism>
<comment type="caution">
    <text evidence="2">The sequence shown here is derived from an EMBL/GenBank/DDBJ whole genome shotgun (WGS) entry which is preliminary data.</text>
</comment>
<reference evidence="2" key="1">
    <citation type="submission" date="2022-09" db="EMBL/GenBank/DDBJ databases">
        <title>Intensive care unit water sources are persistently colonized with multi-drug resistant bacteria and are the site of extensive horizontal gene transfer of antibiotic resistance genes.</title>
        <authorList>
            <person name="Diorio-Toth L."/>
        </authorList>
    </citation>
    <scope>NUCLEOTIDE SEQUENCE</scope>
    <source>
        <strain evidence="2">GD03832</strain>
    </source>
</reference>
<proteinExistence type="predicted"/>
<evidence type="ECO:0000259" key="1">
    <source>
        <dbReference type="SMART" id="SM00942"/>
    </source>
</evidence>
<protein>
    <submittedName>
        <fullName evidence="2">Replication initiation protein</fullName>
    </submittedName>
</protein>
<name>A0AA42Q784_9BURK</name>
<sequence length="305" mass="34125">MLDKGHGQVIRLFRFADAFKYIEAQTPVAAHRIVIDIDRDVRAITRCNDWWQLLDVPTPSYVLLNAENGHAHVFYELETAVATHDAARTAPLRYLAAIEAALRVALGGDVGYAGFICKNPHSQAWELHRGRRELYSLPELADYLTLPRLEDLKREPSGFGRNCTLFDGLRQWAYRAVGGYREGTVEAWSQAVYDQAMGLNNFPQPLMDSEIRATAKSVSKWVWKHFGTGAAAEVFSTTQKIRQKRGAAKKRAIKTADVVTAIAKLQAQGKRVSKTAVAEIIGCSQQNLSKHYADLFVSYKKQSTT</sequence>
<dbReference type="SMART" id="SM00942">
    <property type="entry name" value="PriCT_1"/>
    <property type="match status" value="1"/>
</dbReference>
<dbReference type="InterPro" id="IPR014820">
    <property type="entry name" value="PriCT_1"/>
</dbReference>
<dbReference type="InterPro" id="IPR004322">
    <property type="entry name" value="Plasmid_replicase_bac"/>
</dbReference>
<evidence type="ECO:0000313" key="2">
    <source>
        <dbReference type="EMBL" id="MDH1337586.1"/>
    </source>
</evidence>
<dbReference type="Gene3D" id="1.10.340.50">
    <property type="match status" value="1"/>
</dbReference>
<evidence type="ECO:0000313" key="3">
    <source>
        <dbReference type="Proteomes" id="UP001161065"/>
    </source>
</evidence>
<dbReference type="AlphaFoldDB" id="A0AA42Q784"/>